<evidence type="ECO:0000256" key="1">
    <source>
        <dbReference type="ARBA" id="ARBA00022559"/>
    </source>
</evidence>
<dbReference type="InterPro" id="IPR002065">
    <property type="entry name" value="TPX"/>
</dbReference>
<dbReference type="EMBL" id="PJAI02000030">
    <property type="protein sequence ID" value="TYK64324.1"/>
    <property type="molecule type" value="Genomic_DNA"/>
</dbReference>
<comment type="caution">
    <text evidence="8">The sequence shown here is derived from an EMBL/GenBank/DDBJ whole genome shotgun (WGS) entry which is preliminary data.</text>
</comment>
<keyword evidence="4" id="KW-1015">Disulfide bond</keyword>
<dbReference type="Pfam" id="PF08534">
    <property type="entry name" value="Redoxin"/>
    <property type="match status" value="1"/>
</dbReference>
<evidence type="ECO:0000313" key="8">
    <source>
        <dbReference type="EMBL" id="TYK64324.1"/>
    </source>
</evidence>
<dbReference type="CDD" id="cd03014">
    <property type="entry name" value="PRX_Atyp2cys"/>
    <property type="match status" value="1"/>
</dbReference>
<evidence type="ECO:0000256" key="5">
    <source>
        <dbReference type="ARBA" id="ARBA00023284"/>
    </source>
</evidence>
<reference evidence="8 9" key="1">
    <citation type="submission" date="2019-08" db="EMBL/GenBank/DDBJ databases">
        <title>Microbe sample from Colwellia echini.</title>
        <authorList>
            <person name="Christiansen L."/>
            <person name="Pathiraja D."/>
            <person name="Schultz-Johansen M."/>
            <person name="Choi I.-G."/>
            <person name="Stougaard P."/>
        </authorList>
    </citation>
    <scope>NUCLEOTIDE SEQUENCE [LARGE SCALE GENOMIC DNA]</scope>
    <source>
        <strain evidence="8 9">A3</strain>
    </source>
</reference>
<dbReference type="Proteomes" id="UP000815846">
    <property type="component" value="Unassembled WGS sequence"/>
</dbReference>
<dbReference type="InterPro" id="IPR050455">
    <property type="entry name" value="Tpx_Peroxidase_subfamily"/>
</dbReference>
<dbReference type="PROSITE" id="PS51352">
    <property type="entry name" value="THIOREDOXIN_2"/>
    <property type="match status" value="1"/>
</dbReference>
<gene>
    <name evidence="8" type="ORF">CWS31_016270</name>
</gene>
<organism evidence="8 9">
    <name type="scientific">Colwellia echini</name>
    <dbReference type="NCBI Taxonomy" id="1982103"/>
    <lineage>
        <taxon>Bacteria</taxon>
        <taxon>Pseudomonadati</taxon>
        <taxon>Pseudomonadota</taxon>
        <taxon>Gammaproteobacteria</taxon>
        <taxon>Alteromonadales</taxon>
        <taxon>Colwelliaceae</taxon>
        <taxon>Colwellia</taxon>
    </lineage>
</organism>
<dbReference type="Gene3D" id="3.40.30.10">
    <property type="entry name" value="Glutaredoxin"/>
    <property type="match status" value="1"/>
</dbReference>
<keyword evidence="3 8" id="KW-0560">Oxidoreductase</keyword>
<feature type="chain" id="PRO_5047547482" evidence="6">
    <location>
        <begin position="23"/>
        <end position="240"/>
    </location>
</feature>
<dbReference type="InterPro" id="IPR018219">
    <property type="entry name" value="Tpx_CS"/>
</dbReference>
<feature type="signal peptide" evidence="6">
    <location>
        <begin position="1"/>
        <end position="22"/>
    </location>
</feature>
<evidence type="ECO:0000256" key="4">
    <source>
        <dbReference type="ARBA" id="ARBA00023157"/>
    </source>
</evidence>
<evidence type="ECO:0000256" key="3">
    <source>
        <dbReference type="ARBA" id="ARBA00023002"/>
    </source>
</evidence>
<keyword evidence="5" id="KW-0676">Redox-active center</keyword>
<feature type="domain" description="Thioredoxin" evidence="7">
    <location>
        <begin position="55"/>
        <end position="205"/>
    </location>
</feature>
<accession>A0ABY3MT15</accession>
<dbReference type="GO" id="GO:0004601">
    <property type="term" value="F:peroxidase activity"/>
    <property type="evidence" value="ECO:0007669"/>
    <property type="project" value="UniProtKB-KW"/>
</dbReference>
<evidence type="ECO:0000256" key="2">
    <source>
        <dbReference type="ARBA" id="ARBA00022862"/>
    </source>
</evidence>
<dbReference type="InterPro" id="IPR013766">
    <property type="entry name" value="Thioredoxin_domain"/>
</dbReference>
<dbReference type="PANTHER" id="PTHR43110:SF1">
    <property type="entry name" value="THIOL PEROXIDASE"/>
    <property type="match status" value="1"/>
</dbReference>
<dbReference type="PROSITE" id="PS01265">
    <property type="entry name" value="TPX"/>
    <property type="match status" value="1"/>
</dbReference>
<dbReference type="SUPFAM" id="SSF52833">
    <property type="entry name" value="Thioredoxin-like"/>
    <property type="match status" value="1"/>
</dbReference>
<evidence type="ECO:0000259" key="7">
    <source>
        <dbReference type="PROSITE" id="PS51352"/>
    </source>
</evidence>
<keyword evidence="6" id="KW-0732">Signal</keyword>
<evidence type="ECO:0000313" key="9">
    <source>
        <dbReference type="Proteomes" id="UP000815846"/>
    </source>
</evidence>
<dbReference type="PANTHER" id="PTHR43110">
    <property type="entry name" value="THIOL PEROXIDASE"/>
    <property type="match status" value="1"/>
</dbReference>
<dbReference type="InterPro" id="IPR013740">
    <property type="entry name" value="Redoxin"/>
</dbReference>
<name>A0ABY3MT15_9GAMM</name>
<sequence>MKFSTSNIILSTLIITSFIFSAASYSFNFDASKLDSTQNLVKAGGKYITLLGQQVKIGQPAPQFKVVDKNFSPVRLKDFLGQTILISAVPSLDTGVCSIQTKRFNEEAAKLPENITILTISNDLPFAQKRFCDVENIEGIKVLSDSVWRDFGTKYGLLIKDMGLLTRAVFIINEKGKIVYKEIVPNISQHPDYDKALSKVRYTAPVLVVDTVVETVTIGNVTEEKLVVEQPKPLPAQKKP</sequence>
<dbReference type="EC" id="1.11.1.-" evidence="8"/>
<protein>
    <submittedName>
        <fullName evidence="8">Thiol peroxidase</fullName>
        <ecNumber evidence="8">1.11.1.-</ecNumber>
    </submittedName>
</protein>
<evidence type="ECO:0000256" key="6">
    <source>
        <dbReference type="SAM" id="SignalP"/>
    </source>
</evidence>
<dbReference type="RefSeq" id="WP_101345065.1">
    <property type="nucleotide sequence ID" value="NZ_PJAI02000030.1"/>
</dbReference>
<keyword evidence="9" id="KW-1185">Reference proteome</keyword>
<dbReference type="NCBIfam" id="NF001808">
    <property type="entry name" value="PRK00522.1"/>
    <property type="match status" value="1"/>
</dbReference>
<dbReference type="InterPro" id="IPR036249">
    <property type="entry name" value="Thioredoxin-like_sf"/>
</dbReference>
<proteinExistence type="predicted"/>
<keyword evidence="2" id="KW-0049">Antioxidant</keyword>
<keyword evidence="1 8" id="KW-0575">Peroxidase</keyword>